<gene>
    <name evidence="1" type="ORF">K7432_007452</name>
</gene>
<protein>
    <submittedName>
        <fullName evidence="1">Uncharacterized protein</fullName>
    </submittedName>
</protein>
<proteinExistence type="predicted"/>
<comment type="caution">
    <text evidence="1">The sequence shown here is derived from an EMBL/GenBank/DDBJ whole genome shotgun (WGS) entry which is preliminary data.</text>
</comment>
<organism evidence="1 2">
    <name type="scientific">Basidiobolus ranarum</name>
    <dbReference type="NCBI Taxonomy" id="34480"/>
    <lineage>
        <taxon>Eukaryota</taxon>
        <taxon>Fungi</taxon>
        <taxon>Fungi incertae sedis</taxon>
        <taxon>Zoopagomycota</taxon>
        <taxon>Entomophthoromycotina</taxon>
        <taxon>Basidiobolomycetes</taxon>
        <taxon>Basidiobolales</taxon>
        <taxon>Basidiobolaceae</taxon>
        <taxon>Basidiobolus</taxon>
    </lineage>
</organism>
<name>A0ABR2W021_9FUNG</name>
<keyword evidence="2" id="KW-1185">Reference proteome</keyword>
<evidence type="ECO:0000313" key="2">
    <source>
        <dbReference type="Proteomes" id="UP001479436"/>
    </source>
</evidence>
<evidence type="ECO:0000313" key="1">
    <source>
        <dbReference type="EMBL" id="KAK9711987.1"/>
    </source>
</evidence>
<sequence length="51" mass="5575">MGEGQAVRQAVVEEQFGSHSGHKTLHTAVYAGQPMLLSWYCGQQSKDALLE</sequence>
<dbReference type="Proteomes" id="UP001479436">
    <property type="component" value="Unassembled WGS sequence"/>
</dbReference>
<reference evidence="1 2" key="1">
    <citation type="submission" date="2023-04" db="EMBL/GenBank/DDBJ databases">
        <title>Genome of Basidiobolus ranarum AG-B5.</title>
        <authorList>
            <person name="Stajich J.E."/>
            <person name="Carter-House D."/>
            <person name="Gryganskyi A."/>
        </authorList>
    </citation>
    <scope>NUCLEOTIDE SEQUENCE [LARGE SCALE GENOMIC DNA]</scope>
    <source>
        <strain evidence="1 2">AG-B5</strain>
    </source>
</reference>
<dbReference type="EMBL" id="JASJQH010007244">
    <property type="protein sequence ID" value="KAK9711987.1"/>
    <property type="molecule type" value="Genomic_DNA"/>
</dbReference>
<accession>A0ABR2W021</accession>